<feature type="domain" description="CN hydrolase" evidence="1">
    <location>
        <begin position="9"/>
        <end position="258"/>
    </location>
</feature>
<dbReference type="SUPFAM" id="SSF56317">
    <property type="entry name" value="Carbon-nitrogen hydrolase"/>
    <property type="match status" value="1"/>
</dbReference>
<evidence type="ECO:0000259" key="1">
    <source>
        <dbReference type="PROSITE" id="PS50263"/>
    </source>
</evidence>
<dbReference type="PANTHER" id="PTHR23088">
    <property type="entry name" value="NITRILASE-RELATED"/>
    <property type="match status" value="1"/>
</dbReference>
<protein>
    <submittedName>
        <fullName evidence="2">Unannotated protein</fullName>
    </submittedName>
</protein>
<name>A0A6J6M6N6_9ZZZZ</name>
<sequence length="309" mass="32991">MAHHPMKAFTAAAIQIAPLPGPLSSAAISGNLHKAVSFIEKCVAETGASLVVLPETVTTGFSPGCSPEELWDLIDVFPGKLTAPIQEVAKRLGVHIVHATYERGEERGIVYNSSMIILPSGEIAGVYRKTHPFCAEMLSQGGWVVPGNEVCVVDTELGKIGMVICFDGDFPELSRIQAIQGAEIIARPSALLRSADIWELTNRARAYDNHVFMVGANAVGIDPAGTLYFGNSMIVTPIAEVIARAASHECWISAVLDPDKAMASLTPGSSVGQPFDHLADRNLDLLANYSDLLKGPAGTSFKFRRPGKK</sequence>
<evidence type="ECO:0000313" key="2">
    <source>
        <dbReference type="EMBL" id="CAB4668534.1"/>
    </source>
</evidence>
<gene>
    <name evidence="2" type="ORF">UFOPK2342_00286</name>
    <name evidence="3" type="ORF">UFOPK2423_00154</name>
</gene>
<dbReference type="Pfam" id="PF00795">
    <property type="entry name" value="CN_hydrolase"/>
    <property type="match status" value="1"/>
</dbReference>
<dbReference type="EMBL" id="CAEZXN010000002">
    <property type="protein sequence ID" value="CAB4684202.1"/>
    <property type="molecule type" value="Genomic_DNA"/>
</dbReference>
<dbReference type="PANTHER" id="PTHR23088:SF27">
    <property type="entry name" value="DEAMINATED GLUTATHIONE AMIDASE"/>
    <property type="match status" value="1"/>
</dbReference>
<proteinExistence type="predicted"/>
<dbReference type="InterPro" id="IPR036526">
    <property type="entry name" value="C-N_Hydrolase_sf"/>
</dbReference>
<organism evidence="2">
    <name type="scientific">freshwater metagenome</name>
    <dbReference type="NCBI Taxonomy" id="449393"/>
    <lineage>
        <taxon>unclassified sequences</taxon>
        <taxon>metagenomes</taxon>
        <taxon>ecological metagenomes</taxon>
    </lineage>
</organism>
<dbReference type="PROSITE" id="PS50263">
    <property type="entry name" value="CN_HYDROLASE"/>
    <property type="match status" value="1"/>
</dbReference>
<accession>A0A6J6M6N6</accession>
<dbReference type="CDD" id="cd07197">
    <property type="entry name" value="nitrilase"/>
    <property type="match status" value="1"/>
</dbReference>
<dbReference type="Gene3D" id="3.60.110.10">
    <property type="entry name" value="Carbon-nitrogen hydrolase"/>
    <property type="match status" value="1"/>
</dbReference>
<dbReference type="InterPro" id="IPR003010">
    <property type="entry name" value="C-N_Hydrolase"/>
</dbReference>
<reference evidence="2" key="1">
    <citation type="submission" date="2020-05" db="EMBL/GenBank/DDBJ databases">
        <authorList>
            <person name="Chiriac C."/>
            <person name="Salcher M."/>
            <person name="Ghai R."/>
            <person name="Kavagutti S V."/>
        </authorList>
    </citation>
    <scope>NUCLEOTIDE SEQUENCE</scope>
</reference>
<dbReference type="AlphaFoldDB" id="A0A6J6M6N6"/>
<evidence type="ECO:0000313" key="3">
    <source>
        <dbReference type="EMBL" id="CAB4684202.1"/>
    </source>
</evidence>
<dbReference type="EMBL" id="CAEZXB010000003">
    <property type="protein sequence ID" value="CAB4668534.1"/>
    <property type="molecule type" value="Genomic_DNA"/>
</dbReference>